<proteinExistence type="predicted"/>
<keyword evidence="3" id="KW-1185">Reference proteome</keyword>
<evidence type="ECO:0000256" key="1">
    <source>
        <dbReference type="SAM" id="Phobius"/>
    </source>
</evidence>
<evidence type="ECO:0000313" key="2">
    <source>
        <dbReference type="EMBL" id="GAA2070628.1"/>
    </source>
</evidence>
<gene>
    <name evidence="2" type="ORF">GCM10009821_04840</name>
</gene>
<accession>A0ABN2VRV5</accession>
<name>A0ABN2VRV5_9ACTN</name>
<feature type="transmembrane region" description="Helical" evidence="1">
    <location>
        <begin position="21"/>
        <end position="43"/>
    </location>
</feature>
<dbReference type="EMBL" id="BAAAPY010000001">
    <property type="protein sequence ID" value="GAA2070628.1"/>
    <property type="molecule type" value="Genomic_DNA"/>
</dbReference>
<keyword evidence="1" id="KW-0472">Membrane</keyword>
<dbReference type="RefSeq" id="WP_344323853.1">
    <property type="nucleotide sequence ID" value="NZ_BAAAPY010000001.1"/>
</dbReference>
<organism evidence="2 3">
    <name type="scientific">Aeromicrobium halocynthiae</name>
    <dbReference type="NCBI Taxonomy" id="560557"/>
    <lineage>
        <taxon>Bacteria</taxon>
        <taxon>Bacillati</taxon>
        <taxon>Actinomycetota</taxon>
        <taxon>Actinomycetes</taxon>
        <taxon>Propionibacteriales</taxon>
        <taxon>Nocardioidaceae</taxon>
        <taxon>Aeromicrobium</taxon>
    </lineage>
</organism>
<dbReference type="Proteomes" id="UP001501480">
    <property type="component" value="Unassembled WGS sequence"/>
</dbReference>
<protein>
    <submittedName>
        <fullName evidence="2">Uncharacterized protein</fullName>
    </submittedName>
</protein>
<reference evidence="2 3" key="1">
    <citation type="journal article" date="2019" name="Int. J. Syst. Evol. Microbiol.">
        <title>The Global Catalogue of Microorganisms (GCM) 10K type strain sequencing project: providing services to taxonomists for standard genome sequencing and annotation.</title>
        <authorList>
            <consortium name="The Broad Institute Genomics Platform"/>
            <consortium name="The Broad Institute Genome Sequencing Center for Infectious Disease"/>
            <person name="Wu L."/>
            <person name="Ma J."/>
        </authorList>
    </citation>
    <scope>NUCLEOTIDE SEQUENCE [LARGE SCALE GENOMIC DNA]</scope>
    <source>
        <strain evidence="2 3">JCM 15749</strain>
    </source>
</reference>
<comment type="caution">
    <text evidence="2">The sequence shown here is derived from an EMBL/GenBank/DDBJ whole genome shotgun (WGS) entry which is preliminary data.</text>
</comment>
<evidence type="ECO:0000313" key="3">
    <source>
        <dbReference type="Proteomes" id="UP001501480"/>
    </source>
</evidence>
<keyword evidence="1" id="KW-1133">Transmembrane helix</keyword>
<keyword evidence="1" id="KW-0812">Transmembrane</keyword>
<sequence>MIEENVATRSTRRVRHDMADAALVMAFSFGASVVLAGAVALAMRLS</sequence>